<dbReference type="Proteomes" id="UP001056120">
    <property type="component" value="Linkage Group LG13"/>
</dbReference>
<reference evidence="1 2" key="2">
    <citation type="journal article" date="2022" name="Mol. Ecol. Resour.">
        <title>The genomes of chicory, endive, great burdock and yacon provide insights into Asteraceae paleo-polyploidization history and plant inulin production.</title>
        <authorList>
            <person name="Fan W."/>
            <person name="Wang S."/>
            <person name="Wang H."/>
            <person name="Wang A."/>
            <person name="Jiang F."/>
            <person name="Liu H."/>
            <person name="Zhao H."/>
            <person name="Xu D."/>
            <person name="Zhang Y."/>
        </authorList>
    </citation>
    <scope>NUCLEOTIDE SEQUENCE [LARGE SCALE GENOMIC DNA]</scope>
    <source>
        <strain evidence="2">cv. Yunnan</strain>
        <tissue evidence="1">Leaves</tissue>
    </source>
</reference>
<comment type="caution">
    <text evidence="1">The sequence shown here is derived from an EMBL/GenBank/DDBJ whole genome shotgun (WGS) entry which is preliminary data.</text>
</comment>
<organism evidence="1 2">
    <name type="scientific">Smallanthus sonchifolius</name>
    <dbReference type="NCBI Taxonomy" id="185202"/>
    <lineage>
        <taxon>Eukaryota</taxon>
        <taxon>Viridiplantae</taxon>
        <taxon>Streptophyta</taxon>
        <taxon>Embryophyta</taxon>
        <taxon>Tracheophyta</taxon>
        <taxon>Spermatophyta</taxon>
        <taxon>Magnoliopsida</taxon>
        <taxon>eudicotyledons</taxon>
        <taxon>Gunneridae</taxon>
        <taxon>Pentapetalae</taxon>
        <taxon>asterids</taxon>
        <taxon>campanulids</taxon>
        <taxon>Asterales</taxon>
        <taxon>Asteraceae</taxon>
        <taxon>Asteroideae</taxon>
        <taxon>Heliantheae alliance</taxon>
        <taxon>Millerieae</taxon>
        <taxon>Smallanthus</taxon>
    </lineage>
</organism>
<protein>
    <submittedName>
        <fullName evidence="1">Uncharacterized protein</fullName>
    </submittedName>
</protein>
<gene>
    <name evidence="1" type="ORF">L1987_40345</name>
</gene>
<evidence type="ECO:0000313" key="1">
    <source>
        <dbReference type="EMBL" id="KAI3786574.1"/>
    </source>
</evidence>
<name>A0ACB9GSZ5_9ASTR</name>
<evidence type="ECO:0000313" key="2">
    <source>
        <dbReference type="Proteomes" id="UP001056120"/>
    </source>
</evidence>
<accession>A0ACB9GSZ5</accession>
<keyword evidence="2" id="KW-1185">Reference proteome</keyword>
<reference evidence="2" key="1">
    <citation type="journal article" date="2022" name="Mol. Ecol. Resour.">
        <title>The genomes of chicory, endive, great burdock and yacon provide insights into Asteraceae palaeo-polyploidization history and plant inulin production.</title>
        <authorList>
            <person name="Fan W."/>
            <person name="Wang S."/>
            <person name="Wang H."/>
            <person name="Wang A."/>
            <person name="Jiang F."/>
            <person name="Liu H."/>
            <person name="Zhao H."/>
            <person name="Xu D."/>
            <person name="Zhang Y."/>
        </authorList>
    </citation>
    <scope>NUCLEOTIDE SEQUENCE [LARGE SCALE GENOMIC DNA]</scope>
    <source>
        <strain evidence="2">cv. Yunnan</strain>
    </source>
</reference>
<sequence>MWTNSAAASICTASASSLVGRTLGGVFDVKKISCGCGPGSLIGRFGGGSASEADGLACVREGGGVLGPYGYCPKHCWRESNKCYLMDCGAEVFVWVGRATQVDDRRAATQAAEEFLTSNSWPKATLITRLIQGYETHSFKSNFDSWPSSTAPSAEIEEKWLKIEGKLQVEVTAKYQKEGIERATFWLGLGGKENVSTNKVSLETIRDPHLFAFSLSKSVSVEGITTPGELIMGETNC</sequence>
<dbReference type="EMBL" id="CM042030">
    <property type="protein sequence ID" value="KAI3786574.1"/>
    <property type="molecule type" value="Genomic_DNA"/>
</dbReference>
<proteinExistence type="predicted"/>